<dbReference type="GeneID" id="63747829"/>
<dbReference type="STRING" id="1073089.A0A1L9RKD7"/>
<reference evidence="5" key="1">
    <citation type="journal article" date="2017" name="Genome Biol.">
        <title>Comparative genomics reveals high biological diversity and specific adaptations in the industrially and medically important fungal genus Aspergillus.</title>
        <authorList>
            <person name="de Vries R.P."/>
            <person name="Riley R."/>
            <person name="Wiebenga A."/>
            <person name="Aguilar-Osorio G."/>
            <person name="Amillis S."/>
            <person name="Uchima C.A."/>
            <person name="Anderluh G."/>
            <person name="Asadollahi M."/>
            <person name="Askin M."/>
            <person name="Barry K."/>
            <person name="Battaglia E."/>
            <person name="Bayram O."/>
            <person name="Benocci T."/>
            <person name="Braus-Stromeyer S.A."/>
            <person name="Caldana C."/>
            <person name="Canovas D."/>
            <person name="Cerqueira G.C."/>
            <person name="Chen F."/>
            <person name="Chen W."/>
            <person name="Choi C."/>
            <person name="Clum A."/>
            <person name="Dos Santos R.A."/>
            <person name="Damasio A.R."/>
            <person name="Diallinas G."/>
            <person name="Emri T."/>
            <person name="Fekete E."/>
            <person name="Flipphi M."/>
            <person name="Freyberg S."/>
            <person name="Gallo A."/>
            <person name="Gournas C."/>
            <person name="Habgood R."/>
            <person name="Hainaut M."/>
            <person name="Harispe M.L."/>
            <person name="Henrissat B."/>
            <person name="Hilden K.S."/>
            <person name="Hope R."/>
            <person name="Hossain A."/>
            <person name="Karabika E."/>
            <person name="Karaffa L."/>
            <person name="Karanyi Z."/>
            <person name="Krasevec N."/>
            <person name="Kuo A."/>
            <person name="Kusch H."/>
            <person name="LaButti K."/>
            <person name="Lagendijk E.L."/>
            <person name="Lapidus A."/>
            <person name="Levasseur A."/>
            <person name="Lindquist E."/>
            <person name="Lipzen A."/>
            <person name="Logrieco A.F."/>
            <person name="MacCabe A."/>
            <person name="Maekelae M.R."/>
            <person name="Malavazi I."/>
            <person name="Melin P."/>
            <person name="Meyer V."/>
            <person name="Mielnichuk N."/>
            <person name="Miskei M."/>
            <person name="Molnar A.P."/>
            <person name="Mule G."/>
            <person name="Ngan C.Y."/>
            <person name="Orejas M."/>
            <person name="Orosz E."/>
            <person name="Ouedraogo J.P."/>
            <person name="Overkamp K.M."/>
            <person name="Park H.-S."/>
            <person name="Perrone G."/>
            <person name="Piumi F."/>
            <person name="Punt P.J."/>
            <person name="Ram A.F."/>
            <person name="Ramon A."/>
            <person name="Rauscher S."/>
            <person name="Record E."/>
            <person name="Riano-Pachon D.M."/>
            <person name="Robert V."/>
            <person name="Roehrig J."/>
            <person name="Ruller R."/>
            <person name="Salamov A."/>
            <person name="Salih N.S."/>
            <person name="Samson R.A."/>
            <person name="Sandor E."/>
            <person name="Sanguinetti M."/>
            <person name="Schuetze T."/>
            <person name="Sepcic K."/>
            <person name="Shelest E."/>
            <person name="Sherlock G."/>
            <person name="Sophianopoulou V."/>
            <person name="Squina F.M."/>
            <person name="Sun H."/>
            <person name="Susca A."/>
            <person name="Todd R.B."/>
            <person name="Tsang A."/>
            <person name="Unkles S.E."/>
            <person name="van de Wiele N."/>
            <person name="van Rossen-Uffink D."/>
            <person name="Oliveira J.V."/>
            <person name="Vesth T.C."/>
            <person name="Visser J."/>
            <person name="Yu J.-H."/>
            <person name="Zhou M."/>
            <person name="Andersen M.R."/>
            <person name="Archer D.B."/>
            <person name="Baker S.E."/>
            <person name="Benoit I."/>
            <person name="Brakhage A.A."/>
            <person name="Braus G.H."/>
            <person name="Fischer R."/>
            <person name="Frisvad J.C."/>
            <person name="Goldman G.H."/>
            <person name="Houbraken J."/>
            <person name="Oakley B."/>
            <person name="Pocsi I."/>
            <person name="Scazzocchio C."/>
            <person name="Seiboth B."/>
            <person name="vanKuyk P.A."/>
            <person name="Wortman J."/>
            <person name="Dyer P.S."/>
            <person name="Grigoriev I.V."/>
        </authorList>
    </citation>
    <scope>NUCLEOTIDE SEQUENCE [LARGE SCALE GENOMIC DNA]</scope>
    <source>
        <strain evidence="5">DTO 134E9</strain>
    </source>
</reference>
<evidence type="ECO:0000256" key="2">
    <source>
        <dbReference type="SAM" id="Phobius"/>
    </source>
</evidence>
<keyword evidence="2" id="KW-0472">Membrane</keyword>
<feature type="chain" id="PRO_5012137606" description="Mid2 domain-containing protein" evidence="3">
    <location>
        <begin position="17"/>
        <end position="309"/>
    </location>
</feature>
<dbReference type="VEuPathDB" id="FungiDB:ASPWEDRAFT_183462"/>
<feature type="transmembrane region" description="Helical" evidence="2">
    <location>
        <begin position="180"/>
        <end position="203"/>
    </location>
</feature>
<keyword evidence="5" id="KW-1185">Reference proteome</keyword>
<dbReference type="AlphaFoldDB" id="A0A1L9RKD7"/>
<evidence type="ECO:0000256" key="3">
    <source>
        <dbReference type="SAM" id="SignalP"/>
    </source>
</evidence>
<feature type="signal peptide" evidence="3">
    <location>
        <begin position="1"/>
        <end position="16"/>
    </location>
</feature>
<evidence type="ECO:0000313" key="4">
    <source>
        <dbReference type="EMBL" id="OJJ35399.1"/>
    </source>
</evidence>
<organism evidence="4 5">
    <name type="scientific">Aspergillus wentii DTO 134E9</name>
    <dbReference type="NCBI Taxonomy" id="1073089"/>
    <lineage>
        <taxon>Eukaryota</taxon>
        <taxon>Fungi</taxon>
        <taxon>Dikarya</taxon>
        <taxon>Ascomycota</taxon>
        <taxon>Pezizomycotina</taxon>
        <taxon>Eurotiomycetes</taxon>
        <taxon>Eurotiomycetidae</taxon>
        <taxon>Eurotiales</taxon>
        <taxon>Aspergillaceae</taxon>
        <taxon>Aspergillus</taxon>
        <taxon>Aspergillus subgen. Cremei</taxon>
    </lineage>
</organism>
<proteinExistence type="predicted"/>
<protein>
    <recommendedName>
        <fullName evidence="6">Mid2 domain-containing protein</fullName>
    </recommendedName>
</protein>
<dbReference type="RefSeq" id="XP_040689075.1">
    <property type="nucleotide sequence ID" value="XM_040831981.1"/>
</dbReference>
<gene>
    <name evidence="4" type="ORF">ASPWEDRAFT_183462</name>
</gene>
<feature type="region of interest" description="Disordered" evidence="1">
    <location>
        <begin position="287"/>
        <end position="309"/>
    </location>
</feature>
<dbReference type="Proteomes" id="UP000184383">
    <property type="component" value="Unassembled WGS sequence"/>
</dbReference>
<accession>A0A1L9RKD7</accession>
<keyword evidence="2" id="KW-0812">Transmembrane</keyword>
<keyword evidence="2" id="KW-1133">Transmembrane helix</keyword>
<evidence type="ECO:0000313" key="5">
    <source>
        <dbReference type="Proteomes" id="UP000184383"/>
    </source>
</evidence>
<dbReference type="EMBL" id="KV878212">
    <property type="protein sequence ID" value="OJJ35399.1"/>
    <property type="molecule type" value="Genomic_DNA"/>
</dbReference>
<feature type="compositionally biased region" description="Basic and acidic residues" evidence="1">
    <location>
        <begin position="300"/>
        <end position="309"/>
    </location>
</feature>
<evidence type="ECO:0000256" key="1">
    <source>
        <dbReference type="SAM" id="MobiDB-lite"/>
    </source>
</evidence>
<keyword evidence="3" id="KW-0732">Signal</keyword>
<evidence type="ECO:0008006" key="6">
    <source>
        <dbReference type="Google" id="ProtNLM"/>
    </source>
</evidence>
<sequence length="309" mass="32677">MRWLLASILTFTLTSAQQCYFPDGTKSNDVPCSSDKYTHCCSANDICLTNGLCYSVSHQPFVLSRASCTDQNWGSSCPQYCYGSQDNTDGGCTITNLRFLHGISTYCCGNPVVDPKYGNVSCLNGEEPFTIGPAEIIPGRAGLSNLTAKSTSSTNSSHANTTSSFPIPSGVCDSEKKKNVAIGAGVGVPLGVIALSALLWGFWERKQRAKERQIEPAFAQKGAIPFTGVNRSNEYGINRGGGSVASSRSNAVPVNTFEGFNGFHAVTAPKEIGVAVGGIAPQSVFMPPPPVELSQPSPKAELDGGVRYI</sequence>
<name>A0A1L9RKD7_ASPWE</name>
<dbReference type="OrthoDB" id="5215637at2759"/>